<gene>
    <name evidence="10" type="primary">miaA</name>
    <name evidence="14" type="ORF">BHU72_08160</name>
</gene>
<comment type="caution">
    <text evidence="14">The sequence shown here is derived from an EMBL/GenBank/DDBJ whole genome shotgun (WGS) entry which is preliminary data.</text>
</comment>
<dbReference type="PANTHER" id="PTHR11088">
    <property type="entry name" value="TRNA DIMETHYLALLYLTRANSFERASE"/>
    <property type="match status" value="1"/>
</dbReference>
<dbReference type="Gene3D" id="1.10.20.140">
    <property type="match status" value="1"/>
</dbReference>
<evidence type="ECO:0000256" key="10">
    <source>
        <dbReference type="HAMAP-Rule" id="MF_00185"/>
    </source>
</evidence>
<dbReference type="Pfam" id="PF01715">
    <property type="entry name" value="IPPT"/>
    <property type="match status" value="1"/>
</dbReference>
<proteinExistence type="inferred from homology"/>
<evidence type="ECO:0000256" key="3">
    <source>
        <dbReference type="ARBA" id="ARBA00005842"/>
    </source>
</evidence>
<keyword evidence="6 10" id="KW-0547">Nucleotide-binding</keyword>
<dbReference type="GO" id="GO:0005524">
    <property type="term" value="F:ATP binding"/>
    <property type="evidence" value="ECO:0007669"/>
    <property type="project" value="UniProtKB-UniRule"/>
</dbReference>
<dbReference type="GO" id="GO:0052381">
    <property type="term" value="F:tRNA dimethylallyltransferase activity"/>
    <property type="evidence" value="ECO:0007669"/>
    <property type="project" value="UniProtKB-UniRule"/>
</dbReference>
<organism evidence="14 15">
    <name type="scientific">Desulfuribacillus stibiiarsenatis</name>
    <dbReference type="NCBI Taxonomy" id="1390249"/>
    <lineage>
        <taxon>Bacteria</taxon>
        <taxon>Bacillati</taxon>
        <taxon>Bacillota</taxon>
        <taxon>Desulfuribacillia</taxon>
        <taxon>Desulfuribacillales</taxon>
        <taxon>Desulfuribacillaceae</taxon>
        <taxon>Desulfuribacillus</taxon>
    </lineage>
</organism>
<comment type="caution">
    <text evidence="10">Lacks conserved residue(s) required for the propagation of feature annotation.</text>
</comment>
<dbReference type="PANTHER" id="PTHR11088:SF60">
    <property type="entry name" value="TRNA DIMETHYLALLYLTRANSFERASE"/>
    <property type="match status" value="1"/>
</dbReference>
<comment type="cofactor">
    <cofactor evidence="1 10">
        <name>Mg(2+)</name>
        <dbReference type="ChEBI" id="CHEBI:18420"/>
    </cofactor>
</comment>
<dbReference type="EMBL" id="MJAT01000036">
    <property type="protein sequence ID" value="OEH84798.1"/>
    <property type="molecule type" value="Genomic_DNA"/>
</dbReference>
<comment type="subunit">
    <text evidence="10">Monomer.</text>
</comment>
<feature type="site" description="Interaction with substrate tRNA" evidence="10">
    <location>
        <position position="125"/>
    </location>
</feature>
<dbReference type="Proteomes" id="UP000095255">
    <property type="component" value="Unassembled WGS sequence"/>
</dbReference>
<evidence type="ECO:0000256" key="13">
    <source>
        <dbReference type="RuleBase" id="RU003785"/>
    </source>
</evidence>
<dbReference type="STRING" id="1390249.BHU72_08160"/>
<feature type="region of interest" description="Interaction with substrate tRNA" evidence="10">
    <location>
        <begin position="36"/>
        <end position="39"/>
    </location>
</feature>
<evidence type="ECO:0000256" key="9">
    <source>
        <dbReference type="ARBA" id="ARBA00049563"/>
    </source>
</evidence>
<comment type="similarity">
    <text evidence="3 10 13">Belongs to the IPP transferase family.</text>
</comment>
<comment type="catalytic activity">
    <reaction evidence="9 10 11">
        <text>adenosine(37) in tRNA + dimethylallyl diphosphate = N(6)-dimethylallyladenosine(37) in tRNA + diphosphate</text>
        <dbReference type="Rhea" id="RHEA:26482"/>
        <dbReference type="Rhea" id="RHEA-COMP:10162"/>
        <dbReference type="Rhea" id="RHEA-COMP:10375"/>
        <dbReference type="ChEBI" id="CHEBI:33019"/>
        <dbReference type="ChEBI" id="CHEBI:57623"/>
        <dbReference type="ChEBI" id="CHEBI:74411"/>
        <dbReference type="ChEBI" id="CHEBI:74415"/>
        <dbReference type="EC" id="2.5.1.75"/>
    </reaction>
</comment>
<keyword evidence="15" id="KW-1185">Reference proteome</keyword>
<feature type="binding site" evidence="10">
    <location>
        <begin position="11"/>
        <end position="18"/>
    </location>
    <ligand>
        <name>ATP</name>
        <dbReference type="ChEBI" id="CHEBI:30616"/>
    </ligand>
</feature>
<evidence type="ECO:0000256" key="12">
    <source>
        <dbReference type="RuleBase" id="RU003784"/>
    </source>
</evidence>
<protein>
    <recommendedName>
        <fullName evidence="10">tRNA dimethylallyltransferase</fullName>
        <ecNumber evidence="10">2.5.1.75</ecNumber>
    </recommendedName>
    <alternativeName>
        <fullName evidence="10">Dimethylallyl diphosphate:tRNA dimethylallyltransferase</fullName>
        <shortName evidence="10">DMAPP:tRNA dimethylallyltransferase</shortName>
        <shortName evidence="10">DMATase</shortName>
    </alternativeName>
    <alternativeName>
        <fullName evidence="10">Isopentenyl-diphosphate:tRNA isopentenyltransferase</fullName>
        <shortName evidence="10">IPP transferase</shortName>
        <shortName evidence="10">IPPT</shortName>
        <shortName evidence="10">IPTase</shortName>
    </alternativeName>
</protein>
<reference evidence="14 15" key="1">
    <citation type="submission" date="2016-09" db="EMBL/GenBank/DDBJ databases">
        <title>Desulfuribacillus arsenicus sp. nov., an obligately anaerobic, dissimilatory arsenic- and antimonate-reducing bacterium isolated from anoxic sediments.</title>
        <authorList>
            <person name="Abin C.A."/>
            <person name="Hollibaugh J.T."/>
        </authorList>
    </citation>
    <scope>NUCLEOTIDE SEQUENCE [LARGE SCALE GENOMIC DNA]</scope>
    <source>
        <strain evidence="14 15">MLFW-2</strain>
    </source>
</reference>
<keyword evidence="8 10" id="KW-0460">Magnesium</keyword>
<evidence type="ECO:0000256" key="1">
    <source>
        <dbReference type="ARBA" id="ARBA00001946"/>
    </source>
</evidence>
<dbReference type="InterPro" id="IPR027417">
    <property type="entry name" value="P-loop_NTPase"/>
</dbReference>
<sequence length="310" mass="35583">MLMDNLLVIIGPTAVGKSKLGVEIARKHYGEIISGDSMQVYKECNIGTAKVSIDEMQGIPHHLIDVIDPREDFSVARFKEMVPPIISDIHKRGKLPCLVGGTGLYVQSLIDDYGFTDVQRSDIYRGELELVMQEKGERVLFEMLQVQDPESAIKIHPNDTKRIMRALEVYHLTDGKKLSSLAHKKESPYNLLYIGLNMERSKLYQIINQRVDIMIQKGLVEEVRFLLNNGISETSNAMQGIGYKEIIPYIKGEIGLEECVETLKMNTRRFAKRQLTWFRRDPRIQWFHVDEMDWSTIVEKIDVLIAGKFN</sequence>
<dbReference type="GO" id="GO:0006400">
    <property type="term" value="P:tRNA modification"/>
    <property type="evidence" value="ECO:0007669"/>
    <property type="project" value="TreeGrafter"/>
</dbReference>
<dbReference type="NCBIfam" id="TIGR00174">
    <property type="entry name" value="miaA"/>
    <property type="match status" value="1"/>
</dbReference>
<evidence type="ECO:0000256" key="5">
    <source>
        <dbReference type="ARBA" id="ARBA00022694"/>
    </source>
</evidence>
<evidence type="ECO:0000256" key="6">
    <source>
        <dbReference type="ARBA" id="ARBA00022741"/>
    </source>
</evidence>
<evidence type="ECO:0000256" key="7">
    <source>
        <dbReference type="ARBA" id="ARBA00022840"/>
    </source>
</evidence>
<feature type="site" description="Interaction with substrate tRNA" evidence="10">
    <location>
        <position position="102"/>
    </location>
</feature>
<evidence type="ECO:0000313" key="14">
    <source>
        <dbReference type="EMBL" id="OEH84798.1"/>
    </source>
</evidence>
<comment type="function">
    <text evidence="2 10 12">Catalyzes the transfer of a dimethylallyl group onto the adenine at position 37 in tRNAs that read codons beginning with uridine, leading to the formation of N6-(dimethylallyl)adenosine (i(6)A).</text>
</comment>
<feature type="binding site" evidence="10">
    <location>
        <begin position="13"/>
        <end position="18"/>
    </location>
    <ligand>
        <name>substrate</name>
    </ligand>
</feature>
<dbReference type="Gene3D" id="3.40.50.300">
    <property type="entry name" value="P-loop containing nucleotide triphosphate hydrolases"/>
    <property type="match status" value="1"/>
</dbReference>
<evidence type="ECO:0000256" key="4">
    <source>
        <dbReference type="ARBA" id="ARBA00022679"/>
    </source>
</evidence>
<dbReference type="AlphaFoldDB" id="A0A1E5L3R9"/>
<keyword evidence="5 10" id="KW-0819">tRNA processing</keyword>
<evidence type="ECO:0000256" key="2">
    <source>
        <dbReference type="ARBA" id="ARBA00003213"/>
    </source>
</evidence>
<dbReference type="EC" id="2.5.1.75" evidence="10"/>
<dbReference type="SUPFAM" id="SSF52540">
    <property type="entry name" value="P-loop containing nucleoside triphosphate hydrolases"/>
    <property type="match status" value="1"/>
</dbReference>
<dbReference type="HAMAP" id="MF_00185">
    <property type="entry name" value="IPP_trans"/>
    <property type="match status" value="1"/>
</dbReference>
<keyword evidence="4 10" id="KW-0808">Transferase</keyword>
<name>A0A1E5L3R9_9FIRM</name>
<dbReference type="InterPro" id="IPR018022">
    <property type="entry name" value="IPT"/>
</dbReference>
<accession>A0A1E5L3R9</accession>
<evidence type="ECO:0000256" key="11">
    <source>
        <dbReference type="RuleBase" id="RU003783"/>
    </source>
</evidence>
<dbReference type="InterPro" id="IPR039657">
    <property type="entry name" value="Dimethylallyltransferase"/>
</dbReference>
<evidence type="ECO:0000313" key="15">
    <source>
        <dbReference type="Proteomes" id="UP000095255"/>
    </source>
</evidence>
<keyword evidence="7 10" id="KW-0067">ATP-binding</keyword>
<evidence type="ECO:0000256" key="8">
    <source>
        <dbReference type="ARBA" id="ARBA00022842"/>
    </source>
</evidence>